<dbReference type="GO" id="GO:0004459">
    <property type="term" value="F:L-lactate dehydrogenase (NAD+) activity"/>
    <property type="evidence" value="ECO:0007669"/>
    <property type="project" value="TreeGrafter"/>
</dbReference>
<evidence type="ECO:0000259" key="7">
    <source>
        <dbReference type="Pfam" id="PF00056"/>
    </source>
</evidence>
<dbReference type="STRING" id="1122192.SAMN02745673_02643"/>
<evidence type="ECO:0000256" key="4">
    <source>
        <dbReference type="PIRSR" id="PIRSR000102-1"/>
    </source>
</evidence>
<dbReference type="PIRSF" id="PIRSF000102">
    <property type="entry name" value="Lac_mal_DH"/>
    <property type="match status" value="1"/>
</dbReference>
<keyword evidence="2 6" id="KW-0560">Oxidoreductase</keyword>
<evidence type="ECO:0000256" key="5">
    <source>
        <dbReference type="PIRSR" id="PIRSR000102-3"/>
    </source>
</evidence>
<dbReference type="InterPro" id="IPR022383">
    <property type="entry name" value="Lactate/malate_DH_C"/>
</dbReference>
<dbReference type="SUPFAM" id="SSF56327">
    <property type="entry name" value="LDH C-terminal domain-like"/>
    <property type="match status" value="1"/>
</dbReference>
<dbReference type="Pfam" id="PF02866">
    <property type="entry name" value="Ldh_1_C"/>
    <property type="match status" value="1"/>
</dbReference>
<dbReference type="EMBL" id="FUWS01000006">
    <property type="protein sequence ID" value="SKA12777.1"/>
    <property type="molecule type" value="Genomic_DNA"/>
</dbReference>
<protein>
    <submittedName>
        <fullName evidence="9">Malate dehydrogenase (NAD)</fullName>
    </submittedName>
</protein>
<sequence length="311" mass="32301">MKVAVVGAGKVGAMVAVGLVYHGIAREIVLVDQDTARARGVALDLGYAAPMYPEVDVRAGTTDDLAGAGVVVVTAGLNEKAGGATDRSDPRGRLRLLDHNAGVFRDVVPAIAAAAPSATVMVITDPPDPLADLARSILGHDRVFSTGTVIDSLRFRVRLAHALGVTPRSVHAQIIGEHGTSGVFLWSTAAVGGVPALHLAERAGHDVDRFRAEVERAVRYANIDIIEGTGASRYGIGAVAAMLVRCVARDERTVLPVASHRPAWGTTLSLPSVLGAGGVREVIEPAMDDAERAALEASARTLREAASTVLV</sequence>
<evidence type="ECO:0000256" key="3">
    <source>
        <dbReference type="ARBA" id="ARBA00023027"/>
    </source>
</evidence>
<feature type="binding site" evidence="5">
    <location>
        <begin position="7"/>
        <end position="12"/>
    </location>
    <ligand>
        <name>NAD(+)</name>
        <dbReference type="ChEBI" id="CHEBI:57540"/>
    </ligand>
</feature>
<keyword evidence="10" id="KW-1185">Reference proteome</keyword>
<dbReference type="PANTHER" id="PTHR43128">
    <property type="entry name" value="L-2-HYDROXYCARBOXYLATE DEHYDROGENASE (NAD(P)(+))"/>
    <property type="match status" value="1"/>
</dbReference>
<dbReference type="GO" id="GO:0006089">
    <property type="term" value="P:lactate metabolic process"/>
    <property type="evidence" value="ECO:0007669"/>
    <property type="project" value="TreeGrafter"/>
</dbReference>
<reference evidence="9 10" key="1">
    <citation type="submission" date="2017-02" db="EMBL/GenBank/DDBJ databases">
        <authorList>
            <person name="Peterson S.W."/>
        </authorList>
    </citation>
    <scope>NUCLEOTIDE SEQUENCE [LARGE SCALE GENOMIC DNA]</scope>
    <source>
        <strain evidence="9 10">DSM 45154</strain>
    </source>
</reference>
<dbReference type="InterPro" id="IPR036291">
    <property type="entry name" value="NAD(P)-bd_dom_sf"/>
</dbReference>
<evidence type="ECO:0000313" key="10">
    <source>
        <dbReference type="Proteomes" id="UP000190637"/>
    </source>
</evidence>
<dbReference type="SUPFAM" id="SSF51735">
    <property type="entry name" value="NAD(P)-binding Rossmann-fold domains"/>
    <property type="match status" value="1"/>
</dbReference>
<name>A0A1T4RA21_9ACTN</name>
<feature type="active site" description="Proton acceptor" evidence="4">
    <location>
        <position position="178"/>
    </location>
</feature>
<dbReference type="Proteomes" id="UP000190637">
    <property type="component" value="Unassembled WGS sequence"/>
</dbReference>
<proteinExistence type="inferred from homology"/>
<dbReference type="InterPro" id="IPR015955">
    <property type="entry name" value="Lactate_DH/Glyco_Ohase_4_C"/>
</dbReference>
<dbReference type="InterPro" id="IPR001557">
    <property type="entry name" value="L-lactate/malate_DH"/>
</dbReference>
<feature type="domain" description="Lactate/malate dehydrogenase C-terminal" evidence="8">
    <location>
        <begin position="148"/>
        <end position="306"/>
    </location>
</feature>
<evidence type="ECO:0000256" key="2">
    <source>
        <dbReference type="ARBA" id="ARBA00023002"/>
    </source>
</evidence>
<feature type="binding site" evidence="5">
    <location>
        <position position="100"/>
    </location>
    <ligand>
        <name>NAD(+)</name>
        <dbReference type="ChEBI" id="CHEBI:57540"/>
    </ligand>
</feature>
<dbReference type="OrthoDB" id="9802969at2"/>
<dbReference type="AlphaFoldDB" id="A0A1T4RA21"/>
<dbReference type="RefSeq" id="WP_078761941.1">
    <property type="nucleotide sequence ID" value="NZ_FUWS01000006.1"/>
</dbReference>
<evidence type="ECO:0000313" key="9">
    <source>
        <dbReference type="EMBL" id="SKA12777.1"/>
    </source>
</evidence>
<evidence type="ECO:0000256" key="6">
    <source>
        <dbReference type="RuleBase" id="RU003369"/>
    </source>
</evidence>
<evidence type="ECO:0000259" key="8">
    <source>
        <dbReference type="Pfam" id="PF02866"/>
    </source>
</evidence>
<gene>
    <name evidence="9" type="ORF">SAMN02745673_02643</name>
</gene>
<dbReference type="Gene3D" id="3.40.50.720">
    <property type="entry name" value="NAD(P)-binding Rossmann-like Domain"/>
    <property type="match status" value="1"/>
</dbReference>
<dbReference type="InterPro" id="IPR001236">
    <property type="entry name" value="Lactate/malate_DH_N"/>
</dbReference>
<feature type="binding site" evidence="5">
    <location>
        <position position="32"/>
    </location>
    <ligand>
        <name>NAD(+)</name>
        <dbReference type="ChEBI" id="CHEBI:57540"/>
    </ligand>
</feature>
<evidence type="ECO:0000256" key="1">
    <source>
        <dbReference type="ARBA" id="ARBA00006054"/>
    </source>
</evidence>
<dbReference type="PRINTS" id="PR00086">
    <property type="entry name" value="LLDHDRGNASE"/>
</dbReference>
<comment type="similarity">
    <text evidence="1">Belongs to the LDH/MDH superfamily. LDH family.</text>
</comment>
<organism evidence="9 10">
    <name type="scientific">Marinactinospora thermotolerans DSM 45154</name>
    <dbReference type="NCBI Taxonomy" id="1122192"/>
    <lineage>
        <taxon>Bacteria</taxon>
        <taxon>Bacillati</taxon>
        <taxon>Actinomycetota</taxon>
        <taxon>Actinomycetes</taxon>
        <taxon>Streptosporangiales</taxon>
        <taxon>Nocardiopsidaceae</taxon>
        <taxon>Marinactinospora</taxon>
    </lineage>
</organism>
<feature type="domain" description="Lactate/malate dehydrogenase N-terminal" evidence="7">
    <location>
        <begin position="1"/>
        <end position="134"/>
    </location>
</feature>
<dbReference type="PANTHER" id="PTHR43128:SF16">
    <property type="entry name" value="L-LACTATE DEHYDROGENASE"/>
    <property type="match status" value="1"/>
</dbReference>
<dbReference type="Pfam" id="PF00056">
    <property type="entry name" value="Ldh_1_N"/>
    <property type="match status" value="1"/>
</dbReference>
<accession>A0A1T4RA21</accession>
<dbReference type="Gene3D" id="3.90.110.10">
    <property type="entry name" value="Lactate dehydrogenase/glycoside hydrolase, family 4, C-terminal"/>
    <property type="match status" value="1"/>
</dbReference>
<keyword evidence="3 5" id="KW-0520">NAD</keyword>